<dbReference type="EMBL" id="REGN01012466">
    <property type="protein sequence ID" value="RMZ95326.1"/>
    <property type="molecule type" value="Genomic_DNA"/>
</dbReference>
<name>A0A3M7P8A9_BRAPC</name>
<keyword evidence="2" id="KW-1185">Reference proteome</keyword>
<comment type="caution">
    <text evidence="1">The sequence shown here is derived from an EMBL/GenBank/DDBJ whole genome shotgun (WGS) entry which is preliminary data.</text>
</comment>
<accession>A0A3M7P8A9</accession>
<gene>
    <name evidence="1" type="ORF">BpHYR1_012918</name>
</gene>
<organism evidence="1 2">
    <name type="scientific">Brachionus plicatilis</name>
    <name type="common">Marine rotifer</name>
    <name type="synonym">Brachionus muelleri</name>
    <dbReference type="NCBI Taxonomy" id="10195"/>
    <lineage>
        <taxon>Eukaryota</taxon>
        <taxon>Metazoa</taxon>
        <taxon>Spiralia</taxon>
        <taxon>Gnathifera</taxon>
        <taxon>Rotifera</taxon>
        <taxon>Eurotatoria</taxon>
        <taxon>Monogononta</taxon>
        <taxon>Pseudotrocha</taxon>
        <taxon>Ploima</taxon>
        <taxon>Brachionidae</taxon>
        <taxon>Brachionus</taxon>
    </lineage>
</organism>
<proteinExistence type="predicted"/>
<evidence type="ECO:0000313" key="2">
    <source>
        <dbReference type="Proteomes" id="UP000276133"/>
    </source>
</evidence>
<reference evidence="1 2" key="1">
    <citation type="journal article" date="2018" name="Sci. Rep.">
        <title>Genomic signatures of local adaptation to the degree of environmental predictability in rotifers.</title>
        <authorList>
            <person name="Franch-Gras L."/>
            <person name="Hahn C."/>
            <person name="Garcia-Roger E.M."/>
            <person name="Carmona M.J."/>
            <person name="Serra M."/>
            <person name="Gomez A."/>
        </authorList>
    </citation>
    <scope>NUCLEOTIDE SEQUENCE [LARGE SCALE GENOMIC DNA]</scope>
    <source>
        <strain evidence="1">HYR1</strain>
    </source>
</reference>
<protein>
    <submittedName>
        <fullName evidence="1">Uncharacterized protein</fullName>
    </submittedName>
</protein>
<dbReference type="AlphaFoldDB" id="A0A3M7P8A9"/>
<dbReference type="Proteomes" id="UP000276133">
    <property type="component" value="Unassembled WGS sequence"/>
</dbReference>
<evidence type="ECO:0000313" key="1">
    <source>
        <dbReference type="EMBL" id="RMZ95326.1"/>
    </source>
</evidence>
<sequence>MRVLLQKKNVTETSTLKSTEADELGNLRVSIYYRYRLKKSLSISSTNFDELIITRRFNLRVRLSKAKYYSLIKIIILKPNEVGSKIPIKKKLVLNYLLPRIHSAEFRLLAK</sequence>